<comment type="catalytic activity">
    <reaction evidence="8 10">
        <text>5-[(5-phospho-1-deoxy-D-ribulos-1-ylimino)methylamino]-1-(5-phospho-beta-D-ribosyl)imidazole-4-carboxamide + L-glutamine = D-erythro-1-(imidazol-4-yl)glycerol 3-phosphate + 5-amino-1-(5-phospho-beta-D-ribosyl)imidazole-4-carboxamide + L-glutamate + H(+)</text>
        <dbReference type="Rhea" id="RHEA:24793"/>
        <dbReference type="ChEBI" id="CHEBI:15378"/>
        <dbReference type="ChEBI" id="CHEBI:29985"/>
        <dbReference type="ChEBI" id="CHEBI:58278"/>
        <dbReference type="ChEBI" id="CHEBI:58359"/>
        <dbReference type="ChEBI" id="CHEBI:58475"/>
        <dbReference type="ChEBI" id="CHEBI:58525"/>
        <dbReference type="EC" id="4.3.2.10"/>
    </reaction>
</comment>
<dbReference type="CDD" id="cd01748">
    <property type="entry name" value="GATase1_IGP_Synthase"/>
    <property type="match status" value="1"/>
</dbReference>
<comment type="function">
    <text evidence="10">IGPS catalyzes the conversion of PRFAR and glutamine to IGP, AICAR and glutamate. The HisH subunit catalyzes the hydrolysis of glutamine to glutamate and ammonia as part of the synthesis of IGP and AICAR. The resulting ammonia molecule is channeled to the active site of HisF.</text>
</comment>
<evidence type="ECO:0000313" key="13">
    <source>
        <dbReference type="Proteomes" id="UP001500936"/>
    </source>
</evidence>
<dbReference type="PANTHER" id="PTHR42701">
    <property type="entry name" value="IMIDAZOLE GLYCEROL PHOSPHATE SYNTHASE SUBUNIT HISH"/>
    <property type="match status" value="1"/>
</dbReference>
<comment type="catalytic activity">
    <reaction evidence="9 10">
        <text>L-glutamine + H2O = L-glutamate + NH4(+)</text>
        <dbReference type="Rhea" id="RHEA:15889"/>
        <dbReference type="ChEBI" id="CHEBI:15377"/>
        <dbReference type="ChEBI" id="CHEBI:28938"/>
        <dbReference type="ChEBI" id="CHEBI:29985"/>
        <dbReference type="ChEBI" id="CHEBI:58359"/>
        <dbReference type="EC" id="3.5.1.2"/>
    </reaction>
</comment>
<dbReference type="HAMAP" id="MF_00278">
    <property type="entry name" value="HisH"/>
    <property type="match status" value="1"/>
</dbReference>
<dbReference type="InterPro" id="IPR029062">
    <property type="entry name" value="Class_I_gatase-like"/>
</dbReference>
<evidence type="ECO:0000256" key="10">
    <source>
        <dbReference type="HAMAP-Rule" id="MF_00278"/>
    </source>
</evidence>
<keyword evidence="7 10" id="KW-0456">Lyase</keyword>
<dbReference type="EMBL" id="BAABHB010000002">
    <property type="protein sequence ID" value="GAA4400217.1"/>
    <property type="molecule type" value="Genomic_DNA"/>
</dbReference>
<dbReference type="PANTHER" id="PTHR42701:SF1">
    <property type="entry name" value="IMIDAZOLE GLYCEROL PHOSPHATE SYNTHASE SUBUNIT HISH"/>
    <property type="match status" value="1"/>
</dbReference>
<dbReference type="Pfam" id="PF00117">
    <property type="entry name" value="GATase"/>
    <property type="match status" value="1"/>
</dbReference>
<dbReference type="InterPro" id="IPR017926">
    <property type="entry name" value="GATASE"/>
</dbReference>
<evidence type="ECO:0000256" key="7">
    <source>
        <dbReference type="ARBA" id="ARBA00023239"/>
    </source>
</evidence>
<organism evidence="12 13">
    <name type="scientific">Nibrella viscosa</name>
    <dbReference type="NCBI Taxonomy" id="1084524"/>
    <lineage>
        <taxon>Bacteria</taxon>
        <taxon>Pseudomonadati</taxon>
        <taxon>Bacteroidota</taxon>
        <taxon>Cytophagia</taxon>
        <taxon>Cytophagales</taxon>
        <taxon>Spirosomataceae</taxon>
        <taxon>Nibrella</taxon>
    </lineage>
</organism>
<evidence type="ECO:0000256" key="8">
    <source>
        <dbReference type="ARBA" id="ARBA00047838"/>
    </source>
</evidence>
<keyword evidence="3 10" id="KW-0028">Amino-acid biosynthesis</keyword>
<evidence type="ECO:0000256" key="5">
    <source>
        <dbReference type="ARBA" id="ARBA00022962"/>
    </source>
</evidence>
<dbReference type="EC" id="4.3.2.10" evidence="10"/>
<evidence type="ECO:0000256" key="3">
    <source>
        <dbReference type="ARBA" id="ARBA00022605"/>
    </source>
</evidence>
<dbReference type="Proteomes" id="UP001500936">
    <property type="component" value="Unassembled WGS sequence"/>
</dbReference>
<keyword evidence="4 10" id="KW-0378">Hydrolase</keyword>
<evidence type="ECO:0000256" key="4">
    <source>
        <dbReference type="ARBA" id="ARBA00022801"/>
    </source>
</evidence>
<sequence>MLKVVVVDYGMGNLRSVYNKFRRMGVDCCLSADPAVIQQAQALILPGVGHYGKAMDRLQQLDLLPLLHDRVLGEQIPVMGICLGMQLLMEHSEEGDAAGLGWIKGNTVKFRLDQTQLKVPHIGWNSVEPTRAHPVLEGLQAGELVYFVHSYHVKLTEPADALHATDYGYTFISAVQKANIFGFQYHPEKSQDAGMTLLRNFVNLVKSPAYV</sequence>
<feature type="domain" description="Glutamine amidotransferase" evidence="11">
    <location>
        <begin position="5"/>
        <end position="202"/>
    </location>
</feature>
<evidence type="ECO:0000256" key="6">
    <source>
        <dbReference type="ARBA" id="ARBA00023102"/>
    </source>
</evidence>
<evidence type="ECO:0000256" key="2">
    <source>
        <dbReference type="ARBA" id="ARBA00011152"/>
    </source>
</evidence>
<feature type="active site" evidence="10">
    <location>
        <position position="186"/>
    </location>
</feature>
<reference evidence="13" key="1">
    <citation type="journal article" date="2019" name="Int. J. Syst. Evol. Microbiol.">
        <title>The Global Catalogue of Microorganisms (GCM) 10K type strain sequencing project: providing services to taxonomists for standard genome sequencing and annotation.</title>
        <authorList>
            <consortium name="The Broad Institute Genomics Platform"/>
            <consortium name="The Broad Institute Genome Sequencing Center for Infectious Disease"/>
            <person name="Wu L."/>
            <person name="Ma J."/>
        </authorList>
    </citation>
    <scope>NUCLEOTIDE SEQUENCE [LARGE SCALE GENOMIC DNA]</scope>
    <source>
        <strain evidence="13">JCM 17925</strain>
    </source>
</reference>
<comment type="subunit">
    <text evidence="2 10">Heterodimer of HisH and HisF.</text>
</comment>
<feature type="active site" evidence="10">
    <location>
        <position position="188"/>
    </location>
</feature>
<proteinExistence type="inferred from homology"/>
<gene>
    <name evidence="12" type="primary">hisH_1</name>
    <name evidence="10" type="synonym">hisH</name>
    <name evidence="12" type="ORF">GCM10023187_13170</name>
</gene>
<dbReference type="Gene3D" id="3.40.50.880">
    <property type="match status" value="1"/>
</dbReference>
<evidence type="ECO:0000256" key="1">
    <source>
        <dbReference type="ARBA" id="ARBA00005091"/>
    </source>
</evidence>
<name>A0ABP8K4M3_9BACT</name>
<evidence type="ECO:0000256" key="9">
    <source>
        <dbReference type="ARBA" id="ARBA00049534"/>
    </source>
</evidence>
<keyword evidence="13" id="KW-1185">Reference proteome</keyword>
<evidence type="ECO:0000313" key="12">
    <source>
        <dbReference type="EMBL" id="GAA4400217.1"/>
    </source>
</evidence>
<feature type="active site" description="Nucleophile" evidence="10">
    <location>
        <position position="82"/>
    </location>
</feature>
<comment type="subcellular location">
    <subcellularLocation>
        <location evidence="10">Cytoplasm</location>
    </subcellularLocation>
</comment>
<dbReference type="EC" id="3.5.1.2" evidence="10"/>
<dbReference type="RefSeq" id="WP_345265190.1">
    <property type="nucleotide sequence ID" value="NZ_BAABHB010000002.1"/>
</dbReference>
<comment type="caution">
    <text evidence="12">The sequence shown here is derived from an EMBL/GenBank/DDBJ whole genome shotgun (WGS) entry which is preliminary data.</text>
</comment>
<dbReference type="PIRSF" id="PIRSF000495">
    <property type="entry name" value="Amidotransf_hisH"/>
    <property type="match status" value="1"/>
</dbReference>
<dbReference type="NCBIfam" id="TIGR01855">
    <property type="entry name" value="IMP_synth_hisH"/>
    <property type="match status" value="1"/>
</dbReference>
<dbReference type="SUPFAM" id="SSF52317">
    <property type="entry name" value="Class I glutamine amidotransferase-like"/>
    <property type="match status" value="1"/>
</dbReference>
<evidence type="ECO:0000259" key="11">
    <source>
        <dbReference type="Pfam" id="PF00117"/>
    </source>
</evidence>
<dbReference type="PROSITE" id="PS51273">
    <property type="entry name" value="GATASE_TYPE_1"/>
    <property type="match status" value="1"/>
</dbReference>
<keyword evidence="6 10" id="KW-0368">Histidine biosynthesis</keyword>
<protein>
    <recommendedName>
        <fullName evidence="10">Imidazole glycerol phosphate synthase subunit HisH</fullName>
        <ecNumber evidence="10">4.3.2.10</ecNumber>
    </recommendedName>
    <alternativeName>
        <fullName evidence="10">IGP synthase glutaminase subunit</fullName>
        <ecNumber evidence="10">3.5.1.2</ecNumber>
    </alternativeName>
    <alternativeName>
        <fullName evidence="10">IGP synthase subunit HisH</fullName>
    </alternativeName>
    <alternativeName>
        <fullName evidence="10">ImGP synthase subunit HisH</fullName>
        <shortName evidence="10">IGPS subunit HisH</shortName>
    </alternativeName>
</protein>
<accession>A0ABP8K4M3</accession>
<comment type="pathway">
    <text evidence="1 10">Amino-acid biosynthesis; L-histidine biosynthesis; L-histidine from 5-phospho-alpha-D-ribose 1-diphosphate: step 5/9.</text>
</comment>
<dbReference type="InterPro" id="IPR010139">
    <property type="entry name" value="Imidazole-glycPsynth_HisH"/>
</dbReference>
<keyword evidence="5 10" id="KW-0315">Glutamine amidotransferase</keyword>
<keyword evidence="10" id="KW-0963">Cytoplasm</keyword>